<evidence type="ECO:0000313" key="2">
    <source>
        <dbReference type="Proteomes" id="UP000323142"/>
    </source>
</evidence>
<dbReference type="OrthoDB" id="8154007at2"/>
<evidence type="ECO:0000313" key="1">
    <source>
        <dbReference type="EMBL" id="KAA2233421.1"/>
    </source>
</evidence>
<dbReference type="EMBL" id="VUOA01000054">
    <property type="protein sequence ID" value="KAA2233421.1"/>
    <property type="molecule type" value="Genomic_DNA"/>
</dbReference>
<dbReference type="RefSeq" id="WP_149822253.1">
    <property type="nucleotide sequence ID" value="NZ_VUOA01000054.1"/>
</dbReference>
<comment type="caution">
    <text evidence="1">The sequence shown here is derived from an EMBL/GenBank/DDBJ whole genome shotgun (WGS) entry which is preliminary data.</text>
</comment>
<name>A0A5B2V3H7_9HYPH</name>
<sequence>MVRCHQSGKHFFFALQAPAPPANLIGGVFSGSAIHDASARPVACRILLIRDRASERAPAARPTYMPPSTNLIAGLLVSLGYDPEENCRGPADRFGAFLMERSGAGLLDTPADAVGTLGFALDSLGAMPA</sequence>
<dbReference type="AlphaFoldDB" id="A0A5B2V3H7"/>
<gene>
    <name evidence="1" type="ORF">F0L46_24555</name>
</gene>
<reference evidence="1 2" key="1">
    <citation type="submission" date="2019-09" db="EMBL/GenBank/DDBJ databases">
        <title>Salinarimonas rosea gen. nov., sp. nov., a new member of the a-2 subgroup of the Proteobacteria.</title>
        <authorList>
            <person name="Liu J."/>
        </authorList>
    </citation>
    <scope>NUCLEOTIDE SEQUENCE [LARGE SCALE GENOMIC DNA]</scope>
    <source>
        <strain evidence="1 2">BN140002</strain>
    </source>
</reference>
<accession>A0A5B2V3H7</accession>
<dbReference type="Proteomes" id="UP000323142">
    <property type="component" value="Unassembled WGS sequence"/>
</dbReference>
<reference evidence="1 2" key="2">
    <citation type="submission" date="2019-09" db="EMBL/GenBank/DDBJ databases">
        <authorList>
            <person name="Jin C."/>
        </authorList>
    </citation>
    <scope>NUCLEOTIDE SEQUENCE [LARGE SCALE GENOMIC DNA]</scope>
    <source>
        <strain evidence="1 2">BN140002</strain>
    </source>
</reference>
<organism evidence="1 2">
    <name type="scientific">Salinarimonas soli</name>
    <dbReference type="NCBI Taxonomy" id="1638099"/>
    <lineage>
        <taxon>Bacteria</taxon>
        <taxon>Pseudomonadati</taxon>
        <taxon>Pseudomonadota</taxon>
        <taxon>Alphaproteobacteria</taxon>
        <taxon>Hyphomicrobiales</taxon>
        <taxon>Salinarimonadaceae</taxon>
        <taxon>Salinarimonas</taxon>
    </lineage>
</organism>
<proteinExistence type="predicted"/>
<protein>
    <submittedName>
        <fullName evidence="1">Uncharacterized protein</fullName>
    </submittedName>
</protein>
<keyword evidence="2" id="KW-1185">Reference proteome</keyword>